<dbReference type="AlphaFoldDB" id="A0A0K1QBC5"/>
<dbReference type="SUPFAM" id="SSF52402">
    <property type="entry name" value="Adenine nucleotide alpha hydrolases-like"/>
    <property type="match status" value="1"/>
</dbReference>
<dbReference type="Pfam" id="PF00582">
    <property type="entry name" value="Usp"/>
    <property type="match status" value="1"/>
</dbReference>
<accession>A0A0K1QBC5</accession>
<dbReference type="EMBL" id="CP012333">
    <property type="protein sequence ID" value="AKV02972.1"/>
    <property type="molecule type" value="Genomic_DNA"/>
</dbReference>
<sequence length="166" mass="18352">MHSPQVPEPSVGRARSILERIFVPVDFSMESHRAVGVALALQRSIRAEVCLFHAAQSDGTDEFLGGLGSPAVLGDWRAEAEQRLRRFLGNVVPGYPERVDVVAAVEARSPRVIRDEARRWGATLVVLSADVHGLFRSEAEKVVHDFDIPVLVIPRLPTTAQERVRD</sequence>
<proteinExistence type="predicted"/>
<reference evidence="2 3" key="1">
    <citation type="submission" date="2015-08" db="EMBL/GenBank/DDBJ databases">
        <authorList>
            <person name="Babu N.S."/>
            <person name="Beckwith C.J."/>
            <person name="Beseler K.G."/>
            <person name="Brison A."/>
            <person name="Carone J.V."/>
            <person name="Caskin T.P."/>
            <person name="Diamond M."/>
            <person name="Durham M.E."/>
            <person name="Foxe J.M."/>
            <person name="Go M."/>
            <person name="Henderson B.A."/>
            <person name="Jones I.B."/>
            <person name="McGettigan J.A."/>
            <person name="Micheletti S.J."/>
            <person name="Nasrallah M.E."/>
            <person name="Ortiz D."/>
            <person name="Piller C.R."/>
            <person name="Privatt S.R."/>
            <person name="Schneider S.L."/>
            <person name="Sharp S."/>
            <person name="Smith T.C."/>
            <person name="Stanton J.D."/>
            <person name="Ullery H.E."/>
            <person name="Wilson R.J."/>
            <person name="Serrano M.G."/>
            <person name="Buck G."/>
            <person name="Lee V."/>
            <person name="Wang Y."/>
            <person name="Carvalho R."/>
            <person name="Voegtly L."/>
            <person name="Shi R."/>
            <person name="Duckworth R."/>
            <person name="Johnson A."/>
            <person name="Loviza R."/>
            <person name="Walstead R."/>
            <person name="Shah Z."/>
            <person name="Kiflezghi M."/>
            <person name="Wade K."/>
            <person name="Ball S.L."/>
            <person name="Bradley K.W."/>
            <person name="Asai D.J."/>
            <person name="Bowman C.A."/>
            <person name="Russell D.A."/>
            <person name="Pope W.H."/>
            <person name="Jacobs-Sera D."/>
            <person name="Hendrix R.W."/>
            <person name="Hatfull G.F."/>
        </authorList>
    </citation>
    <scope>NUCLEOTIDE SEQUENCE [LARGE SCALE GENOMIC DNA]</scope>
    <source>
        <strain evidence="2 3">DSM 27648</strain>
    </source>
</reference>
<keyword evidence="3" id="KW-1185">Reference proteome</keyword>
<dbReference type="RefSeq" id="WP_146653816.1">
    <property type="nucleotide sequence ID" value="NZ_CP012333.1"/>
</dbReference>
<dbReference type="KEGG" id="llu:AKJ09_09635"/>
<dbReference type="InterPro" id="IPR006016">
    <property type="entry name" value="UspA"/>
</dbReference>
<feature type="domain" description="UspA" evidence="1">
    <location>
        <begin position="19"/>
        <end position="154"/>
    </location>
</feature>
<dbReference type="CDD" id="cd00293">
    <property type="entry name" value="USP-like"/>
    <property type="match status" value="1"/>
</dbReference>
<dbReference type="OrthoDB" id="1522603at2"/>
<gene>
    <name evidence="2" type="ORF">AKJ09_09635</name>
</gene>
<evidence type="ECO:0000313" key="3">
    <source>
        <dbReference type="Proteomes" id="UP000064967"/>
    </source>
</evidence>
<name>A0A0K1QBC5_9BACT</name>
<evidence type="ECO:0000313" key="2">
    <source>
        <dbReference type="EMBL" id="AKV02972.1"/>
    </source>
</evidence>
<dbReference type="Gene3D" id="3.40.50.620">
    <property type="entry name" value="HUPs"/>
    <property type="match status" value="1"/>
</dbReference>
<organism evidence="2 3">
    <name type="scientific">Labilithrix luteola</name>
    <dbReference type="NCBI Taxonomy" id="1391654"/>
    <lineage>
        <taxon>Bacteria</taxon>
        <taxon>Pseudomonadati</taxon>
        <taxon>Myxococcota</taxon>
        <taxon>Polyangia</taxon>
        <taxon>Polyangiales</taxon>
        <taxon>Labilitrichaceae</taxon>
        <taxon>Labilithrix</taxon>
    </lineage>
</organism>
<dbReference type="Proteomes" id="UP000064967">
    <property type="component" value="Chromosome"/>
</dbReference>
<protein>
    <recommendedName>
        <fullName evidence="1">UspA domain-containing protein</fullName>
    </recommendedName>
</protein>
<dbReference type="InterPro" id="IPR014729">
    <property type="entry name" value="Rossmann-like_a/b/a_fold"/>
</dbReference>
<evidence type="ECO:0000259" key="1">
    <source>
        <dbReference type="Pfam" id="PF00582"/>
    </source>
</evidence>